<dbReference type="STRING" id="1654360.EA58_18420"/>
<dbReference type="EMBL" id="JMIB01000037">
    <property type="protein sequence ID" value="KDM90148.1"/>
    <property type="molecule type" value="Genomic_DNA"/>
</dbReference>
<dbReference type="CDD" id="cd01949">
    <property type="entry name" value="GGDEF"/>
    <property type="match status" value="1"/>
</dbReference>
<evidence type="ECO:0000256" key="2">
    <source>
        <dbReference type="ARBA" id="ARBA00012528"/>
    </source>
</evidence>
<gene>
    <name evidence="4" type="ORF">EA58_18420</name>
</gene>
<dbReference type="Gene3D" id="3.30.70.270">
    <property type="match status" value="1"/>
</dbReference>
<proteinExistence type="predicted"/>
<protein>
    <recommendedName>
        <fullName evidence="2">diguanylate cyclase</fullName>
        <ecNumber evidence="2">2.7.7.65</ecNumber>
    </recommendedName>
</protein>
<dbReference type="PANTHER" id="PTHR45138:SF6">
    <property type="entry name" value="DIGUANYLATE CYCLASE DGCN"/>
    <property type="match status" value="1"/>
</dbReference>
<dbReference type="EC" id="2.7.7.65" evidence="2"/>
<dbReference type="InterPro" id="IPR029787">
    <property type="entry name" value="Nucleotide_cyclase"/>
</dbReference>
<dbReference type="SMART" id="SM00267">
    <property type="entry name" value="GGDEF"/>
    <property type="match status" value="1"/>
</dbReference>
<dbReference type="InterPro" id="IPR000160">
    <property type="entry name" value="GGDEF_dom"/>
</dbReference>
<name>A0A066RRY0_9GAMM</name>
<dbReference type="Proteomes" id="UP000027192">
    <property type="component" value="Unassembled WGS sequence"/>
</dbReference>
<dbReference type="PROSITE" id="PS50887">
    <property type="entry name" value="GGDEF"/>
    <property type="match status" value="1"/>
</dbReference>
<feature type="domain" description="GGDEF" evidence="3">
    <location>
        <begin position="164"/>
        <end position="284"/>
    </location>
</feature>
<dbReference type="Pfam" id="PF00990">
    <property type="entry name" value="GGDEF"/>
    <property type="match status" value="1"/>
</dbReference>
<dbReference type="SUPFAM" id="SSF55073">
    <property type="entry name" value="Nucleotide cyclase"/>
    <property type="match status" value="1"/>
</dbReference>
<dbReference type="GO" id="GO:1902201">
    <property type="term" value="P:negative regulation of bacterial-type flagellum-dependent cell motility"/>
    <property type="evidence" value="ECO:0007669"/>
    <property type="project" value="TreeGrafter"/>
</dbReference>
<sequence length="284" mass="32797">MDPILWQKSLADSSPTRAKPLGADQRLLILQKLQGKPELTLLLEVFAMEVEKQIDVNRMLWRQDATTTLVRHGPSTDNRQCFVLRYADQPLGELQYDTPYALDQDEVNLLHTYHRLLAGPLFSAMEYRRVKEMAMRDHLSGLRNRSCLDQDILHAIAMSERRQVGLVLLLFDLDNFKQVNDKYGHLDGDNVIRRFASILKQSVRTSDRCYRMGGDEFVLLLQPASEQSAQKVIQRVMTRMTRDHTLRSLDIGTSIGTSQYRRGDSPISLLERADKQLYQHKRSK</sequence>
<accession>A0A066RRY0</accession>
<evidence type="ECO:0000259" key="3">
    <source>
        <dbReference type="PROSITE" id="PS50887"/>
    </source>
</evidence>
<dbReference type="GO" id="GO:0005886">
    <property type="term" value="C:plasma membrane"/>
    <property type="evidence" value="ECO:0007669"/>
    <property type="project" value="TreeGrafter"/>
</dbReference>
<organism evidence="4 5">
    <name type="scientific">Photobacterium galatheae</name>
    <dbReference type="NCBI Taxonomy" id="1654360"/>
    <lineage>
        <taxon>Bacteria</taxon>
        <taxon>Pseudomonadati</taxon>
        <taxon>Pseudomonadota</taxon>
        <taxon>Gammaproteobacteria</taxon>
        <taxon>Vibrionales</taxon>
        <taxon>Vibrionaceae</taxon>
        <taxon>Photobacterium</taxon>
    </lineage>
</organism>
<evidence type="ECO:0000313" key="4">
    <source>
        <dbReference type="EMBL" id="KDM90148.1"/>
    </source>
</evidence>
<reference evidence="4 5" key="1">
    <citation type="submission" date="2014-04" db="EMBL/GenBank/DDBJ databases">
        <title>Draft genome sequence of Photobacterium halotolerans S2753: a solonamide, ngercheumicin and holomycin producer.</title>
        <authorList>
            <person name="Machado H.R."/>
            <person name="Gram L."/>
        </authorList>
    </citation>
    <scope>NUCLEOTIDE SEQUENCE [LARGE SCALE GENOMIC DNA]</scope>
    <source>
        <strain evidence="4 5">S2753</strain>
    </source>
</reference>
<evidence type="ECO:0000313" key="5">
    <source>
        <dbReference type="Proteomes" id="UP000027192"/>
    </source>
</evidence>
<keyword evidence="5" id="KW-1185">Reference proteome</keyword>
<evidence type="ECO:0000256" key="1">
    <source>
        <dbReference type="ARBA" id="ARBA00001946"/>
    </source>
</evidence>
<dbReference type="FunFam" id="3.30.70.270:FF:000001">
    <property type="entry name" value="Diguanylate cyclase domain protein"/>
    <property type="match status" value="1"/>
</dbReference>
<dbReference type="PANTHER" id="PTHR45138">
    <property type="entry name" value="REGULATORY COMPONENTS OF SENSORY TRANSDUCTION SYSTEM"/>
    <property type="match status" value="1"/>
</dbReference>
<dbReference type="InterPro" id="IPR043128">
    <property type="entry name" value="Rev_trsase/Diguanyl_cyclase"/>
</dbReference>
<dbReference type="OrthoDB" id="9812260at2"/>
<dbReference type="NCBIfam" id="TIGR00254">
    <property type="entry name" value="GGDEF"/>
    <property type="match status" value="1"/>
</dbReference>
<comment type="cofactor">
    <cofactor evidence="1">
        <name>Mg(2+)</name>
        <dbReference type="ChEBI" id="CHEBI:18420"/>
    </cofactor>
</comment>
<comment type="caution">
    <text evidence="4">The sequence shown here is derived from an EMBL/GenBank/DDBJ whole genome shotgun (WGS) entry which is preliminary data.</text>
</comment>
<dbReference type="GO" id="GO:0043709">
    <property type="term" value="P:cell adhesion involved in single-species biofilm formation"/>
    <property type="evidence" value="ECO:0007669"/>
    <property type="project" value="TreeGrafter"/>
</dbReference>
<dbReference type="AlphaFoldDB" id="A0A066RRY0"/>
<dbReference type="InterPro" id="IPR050469">
    <property type="entry name" value="Diguanylate_Cyclase"/>
</dbReference>
<dbReference type="GO" id="GO:0052621">
    <property type="term" value="F:diguanylate cyclase activity"/>
    <property type="evidence" value="ECO:0007669"/>
    <property type="project" value="UniProtKB-EC"/>
</dbReference>
<dbReference type="RefSeq" id="WP_036755885.1">
    <property type="nucleotide sequence ID" value="NZ_JAGSGC010000019.1"/>
</dbReference>